<proteinExistence type="predicted"/>
<protein>
    <submittedName>
        <fullName evidence="2">Uncharacterized protein</fullName>
    </submittedName>
</protein>
<evidence type="ECO:0000256" key="1">
    <source>
        <dbReference type="SAM" id="Coils"/>
    </source>
</evidence>
<reference evidence="2" key="1">
    <citation type="submission" date="2014-12" db="EMBL/GenBank/DDBJ databases">
        <title>Insight into the proteome of Arion vulgaris.</title>
        <authorList>
            <person name="Aradska J."/>
            <person name="Bulat T."/>
            <person name="Smidak R."/>
            <person name="Sarate P."/>
            <person name="Gangsoo J."/>
            <person name="Sialana F."/>
            <person name="Bilban M."/>
            <person name="Lubec G."/>
        </authorList>
    </citation>
    <scope>NUCLEOTIDE SEQUENCE</scope>
    <source>
        <tissue evidence="2">Skin</tissue>
    </source>
</reference>
<feature type="coiled-coil region" evidence="1">
    <location>
        <begin position="16"/>
        <end position="50"/>
    </location>
</feature>
<evidence type="ECO:0000313" key="2">
    <source>
        <dbReference type="EMBL" id="CEK49005.1"/>
    </source>
</evidence>
<sequence>MDFRAFDESLEKLRELEALSHEFKMSERQLQIINNDIIHTEQEVNKLRLEWEWCFNITGRKFLSPEKQAVKICEELVSHPELLEDTVKAQNEED</sequence>
<keyword evidence="1" id="KW-0175">Coiled coil</keyword>
<gene>
    <name evidence="2" type="primary">ORF6011</name>
</gene>
<dbReference type="EMBL" id="HACG01002140">
    <property type="protein sequence ID" value="CEK49005.1"/>
    <property type="molecule type" value="Transcribed_RNA"/>
</dbReference>
<dbReference type="AlphaFoldDB" id="A0A0B6Y0H4"/>
<organism evidence="2">
    <name type="scientific">Arion vulgaris</name>
    <dbReference type="NCBI Taxonomy" id="1028688"/>
    <lineage>
        <taxon>Eukaryota</taxon>
        <taxon>Metazoa</taxon>
        <taxon>Spiralia</taxon>
        <taxon>Lophotrochozoa</taxon>
        <taxon>Mollusca</taxon>
        <taxon>Gastropoda</taxon>
        <taxon>Heterobranchia</taxon>
        <taxon>Euthyneura</taxon>
        <taxon>Panpulmonata</taxon>
        <taxon>Eupulmonata</taxon>
        <taxon>Stylommatophora</taxon>
        <taxon>Helicina</taxon>
        <taxon>Arionoidea</taxon>
        <taxon>Arionidae</taxon>
        <taxon>Arion</taxon>
    </lineage>
</organism>
<accession>A0A0B6Y0H4</accession>
<name>A0A0B6Y0H4_9EUPU</name>